<evidence type="ECO:0000313" key="1">
    <source>
        <dbReference type="EMBL" id="TDT33811.1"/>
    </source>
</evidence>
<dbReference type="Gene3D" id="3.40.50.1000">
    <property type="entry name" value="HAD superfamily/HAD-like"/>
    <property type="match status" value="1"/>
</dbReference>
<dbReference type="SUPFAM" id="SSF56784">
    <property type="entry name" value="HAD-like"/>
    <property type="match status" value="1"/>
</dbReference>
<dbReference type="GO" id="GO:0016791">
    <property type="term" value="F:phosphatase activity"/>
    <property type="evidence" value="ECO:0007669"/>
    <property type="project" value="TreeGrafter"/>
</dbReference>
<comment type="caution">
    <text evidence="1">The sequence shown here is derived from an EMBL/GenBank/DDBJ whole genome shotgun (WGS) entry which is preliminary data.</text>
</comment>
<dbReference type="PANTHER" id="PTHR10000">
    <property type="entry name" value="PHOSPHOSERINE PHOSPHATASE"/>
    <property type="match status" value="1"/>
</dbReference>
<reference evidence="1 2" key="1">
    <citation type="submission" date="2019-03" db="EMBL/GenBank/DDBJ databases">
        <title>Genomic Encyclopedia of Archaeal and Bacterial Type Strains, Phase II (KMG-II): from individual species to whole genera.</title>
        <authorList>
            <person name="Goeker M."/>
        </authorList>
    </citation>
    <scope>NUCLEOTIDE SEQUENCE [LARGE SCALE GENOMIC DNA]</scope>
    <source>
        <strain evidence="1 2">DSM 24323</strain>
    </source>
</reference>
<dbReference type="NCBIfam" id="TIGR01484">
    <property type="entry name" value="HAD-SF-IIB"/>
    <property type="match status" value="1"/>
</dbReference>
<sequence>MSTVGGGQVPRLIASDLDGTFLSPDGSISEVNARAVELARAAGIHFVFATGRPPRWLDVLNTLPADERRVICSNGALVFDLSSQEFLISHPIPVDELQRTIAVIRELAPQVAFAVEQGFSVGVEDHFIRDLRAAERIRRVTVAPAERLIESGPVLKLLAQHPTITSDEFHTLVEGALAELVTVTHSSFGRRGLLEISALGVSKASTLAEYSRRLGIAPAEVAAFGDMPNDAQMLAWAGHPHVMEHAHHSLETLDATRIGSNADSAVGRAILAWLGER</sequence>
<keyword evidence="2" id="KW-1185">Reference proteome</keyword>
<dbReference type="Gene3D" id="3.30.1240.10">
    <property type="match status" value="1"/>
</dbReference>
<dbReference type="Proteomes" id="UP000295371">
    <property type="component" value="Unassembled WGS sequence"/>
</dbReference>
<dbReference type="InterPro" id="IPR023214">
    <property type="entry name" value="HAD_sf"/>
</dbReference>
<dbReference type="AlphaFoldDB" id="A0A4R7J8I5"/>
<dbReference type="EMBL" id="SOAW01000001">
    <property type="protein sequence ID" value="TDT33811.1"/>
    <property type="molecule type" value="Genomic_DNA"/>
</dbReference>
<protein>
    <recommendedName>
        <fullName evidence="3">Cof subfamily protein (Haloacid dehalogenase superfamily)/HAD superfamily hydrolase (TIGR01484 family)</fullName>
    </recommendedName>
</protein>
<dbReference type="InterPro" id="IPR036412">
    <property type="entry name" value="HAD-like_sf"/>
</dbReference>
<accession>A0A4R7J8I5</accession>
<dbReference type="Pfam" id="PF08282">
    <property type="entry name" value="Hydrolase_3"/>
    <property type="match status" value="1"/>
</dbReference>
<dbReference type="RefSeq" id="WP_166649162.1">
    <property type="nucleotide sequence ID" value="NZ_CP171129.1"/>
</dbReference>
<proteinExistence type="predicted"/>
<evidence type="ECO:0008006" key="3">
    <source>
        <dbReference type="Google" id="ProtNLM"/>
    </source>
</evidence>
<organism evidence="1 2">
    <name type="scientific">Naumannella halotolerans</name>
    <dbReference type="NCBI Taxonomy" id="993414"/>
    <lineage>
        <taxon>Bacteria</taxon>
        <taxon>Bacillati</taxon>
        <taxon>Actinomycetota</taxon>
        <taxon>Actinomycetes</taxon>
        <taxon>Propionibacteriales</taxon>
        <taxon>Propionibacteriaceae</taxon>
        <taxon>Naumannella</taxon>
    </lineage>
</organism>
<dbReference type="PANTHER" id="PTHR10000:SF8">
    <property type="entry name" value="HAD SUPERFAMILY HYDROLASE-LIKE, TYPE 3"/>
    <property type="match status" value="1"/>
</dbReference>
<gene>
    <name evidence="1" type="ORF">CLV29_1442</name>
</gene>
<dbReference type="InterPro" id="IPR006379">
    <property type="entry name" value="HAD-SF_hydro_IIB"/>
</dbReference>
<name>A0A4R7J8I5_9ACTN</name>
<evidence type="ECO:0000313" key="2">
    <source>
        <dbReference type="Proteomes" id="UP000295371"/>
    </source>
</evidence>
<dbReference type="GO" id="GO:0005829">
    <property type="term" value="C:cytosol"/>
    <property type="evidence" value="ECO:0007669"/>
    <property type="project" value="TreeGrafter"/>
</dbReference>
<dbReference type="GO" id="GO:0000287">
    <property type="term" value="F:magnesium ion binding"/>
    <property type="evidence" value="ECO:0007669"/>
    <property type="project" value="TreeGrafter"/>
</dbReference>